<keyword evidence="4 6" id="KW-0479">Metal-binding</keyword>
<proteinExistence type="inferred from homology"/>
<evidence type="ECO:0000256" key="4">
    <source>
        <dbReference type="ARBA" id="ARBA00022723"/>
    </source>
</evidence>
<evidence type="ECO:0000313" key="8">
    <source>
        <dbReference type="EMBL" id="PIA91753.1"/>
    </source>
</evidence>
<evidence type="ECO:0000313" key="11">
    <source>
        <dbReference type="Proteomes" id="UP001302367"/>
    </source>
</evidence>
<evidence type="ECO:0000256" key="1">
    <source>
        <dbReference type="ARBA" id="ARBA00001971"/>
    </source>
</evidence>
<dbReference type="SUPFAM" id="SSF48264">
    <property type="entry name" value="Cytochrome P450"/>
    <property type="match status" value="1"/>
</dbReference>
<evidence type="ECO:0000256" key="3">
    <source>
        <dbReference type="ARBA" id="ARBA00022617"/>
    </source>
</evidence>
<evidence type="ECO:0000256" key="2">
    <source>
        <dbReference type="ARBA" id="ARBA00010617"/>
    </source>
</evidence>
<dbReference type="PANTHER" id="PTHR24304">
    <property type="entry name" value="CYTOCHROME P450 FAMILY 7"/>
    <property type="match status" value="1"/>
</dbReference>
<comment type="cofactor">
    <cofactor evidence="1 6">
        <name>heme</name>
        <dbReference type="ChEBI" id="CHEBI:30413"/>
    </cofactor>
</comment>
<dbReference type="InterPro" id="IPR050529">
    <property type="entry name" value="CYP450_sterol_14alpha_dmase"/>
</dbReference>
<accession>A0A2G5HHS6</accession>
<evidence type="ECO:0000256" key="7">
    <source>
        <dbReference type="SAM" id="Phobius"/>
    </source>
</evidence>
<keyword evidence="7" id="KW-0472">Membrane</keyword>
<name>A0A2G5HHS6_CERBT</name>
<keyword evidence="8" id="KW-0808">Transferase</keyword>
<dbReference type="OrthoDB" id="1055148at2759"/>
<dbReference type="Pfam" id="PF00067">
    <property type="entry name" value="p450"/>
    <property type="match status" value="1"/>
</dbReference>
<dbReference type="InterPro" id="IPR036396">
    <property type="entry name" value="Cyt_P450_sf"/>
</dbReference>
<reference evidence="8 10" key="1">
    <citation type="submission" date="2015-10" db="EMBL/GenBank/DDBJ databases">
        <title>The cercosporin biosynthetic gene cluster was horizontally transferred to several fungal lineages and shown to be expanded in Cercospora beticola based on microsynteny with recipient genomes.</title>
        <authorList>
            <person name="De Jonge R."/>
            <person name="Ebert M.K."/>
            <person name="Suttle J.C."/>
            <person name="Jurick Ii W.M."/>
            <person name="Secor G.A."/>
            <person name="Thomma B.P."/>
            <person name="Van De Peer Y."/>
            <person name="Bolton M.D."/>
        </authorList>
    </citation>
    <scope>NUCLEOTIDE SEQUENCE [LARGE SCALE GENOMIC DNA]</scope>
    <source>
        <strain evidence="8 10">09-40</strain>
    </source>
</reference>
<dbReference type="CDD" id="cd00302">
    <property type="entry name" value="cytochrome_P450"/>
    <property type="match status" value="1"/>
</dbReference>
<dbReference type="GO" id="GO:0016705">
    <property type="term" value="F:oxidoreductase activity, acting on paired donors, with incorporation or reduction of molecular oxygen"/>
    <property type="evidence" value="ECO:0007669"/>
    <property type="project" value="InterPro"/>
</dbReference>
<dbReference type="GO" id="GO:0004497">
    <property type="term" value="F:monooxygenase activity"/>
    <property type="evidence" value="ECO:0007669"/>
    <property type="project" value="InterPro"/>
</dbReference>
<keyword evidence="7" id="KW-0812">Transmembrane</keyword>
<dbReference type="InterPro" id="IPR001128">
    <property type="entry name" value="Cyt_P450"/>
</dbReference>
<dbReference type="InterPro" id="IPR002403">
    <property type="entry name" value="Cyt_P450_E_grp-IV"/>
</dbReference>
<dbReference type="GO" id="GO:0005506">
    <property type="term" value="F:iron ion binding"/>
    <property type="evidence" value="ECO:0007669"/>
    <property type="project" value="InterPro"/>
</dbReference>
<feature type="binding site" description="axial binding residue" evidence="6">
    <location>
        <position position="451"/>
    </location>
    <ligand>
        <name>heme</name>
        <dbReference type="ChEBI" id="CHEBI:30413"/>
    </ligand>
    <ligandPart>
        <name>Fe</name>
        <dbReference type="ChEBI" id="CHEBI:18248"/>
    </ligandPart>
</feature>
<reference evidence="9 11" key="2">
    <citation type="submission" date="2023-09" db="EMBL/GenBank/DDBJ databases">
        <title>Complete-Gapless Cercospora beticola genome.</title>
        <authorList>
            <person name="Wyatt N.A."/>
            <person name="Spanner R.E."/>
            <person name="Bolton M.D."/>
        </authorList>
    </citation>
    <scope>NUCLEOTIDE SEQUENCE [LARGE SCALE GENOMIC DNA]</scope>
    <source>
        <strain evidence="9">Cb09-40</strain>
    </source>
</reference>
<dbReference type="PANTHER" id="PTHR24304:SF2">
    <property type="entry name" value="24-HYDROXYCHOLESTEROL 7-ALPHA-HYDROXYLASE"/>
    <property type="match status" value="1"/>
</dbReference>
<feature type="transmembrane region" description="Helical" evidence="7">
    <location>
        <begin position="12"/>
        <end position="32"/>
    </location>
</feature>
<keyword evidence="8" id="KW-0489">Methyltransferase</keyword>
<keyword evidence="5 6" id="KW-0408">Iron</keyword>
<dbReference type="PRINTS" id="PR00465">
    <property type="entry name" value="EP450IV"/>
</dbReference>
<dbReference type="AlphaFoldDB" id="A0A2G5HHS6"/>
<dbReference type="EMBL" id="CP134190">
    <property type="protein sequence ID" value="WPB05765.1"/>
    <property type="molecule type" value="Genomic_DNA"/>
</dbReference>
<dbReference type="Proteomes" id="UP000230605">
    <property type="component" value="Chromosome 7"/>
</dbReference>
<keyword evidence="3 6" id="KW-0349">Heme</keyword>
<dbReference type="Gene3D" id="1.10.630.10">
    <property type="entry name" value="Cytochrome P450"/>
    <property type="match status" value="1"/>
</dbReference>
<evidence type="ECO:0000256" key="5">
    <source>
        <dbReference type="ARBA" id="ARBA00023004"/>
    </source>
</evidence>
<dbReference type="GO" id="GO:0020037">
    <property type="term" value="F:heme binding"/>
    <property type="evidence" value="ECO:0007669"/>
    <property type="project" value="InterPro"/>
</dbReference>
<dbReference type="GO" id="GO:0008168">
    <property type="term" value="F:methyltransferase activity"/>
    <property type="evidence" value="ECO:0007669"/>
    <property type="project" value="UniProtKB-KW"/>
</dbReference>
<gene>
    <name evidence="8" type="ORF">CB0940_09887</name>
    <name evidence="9" type="ORF">RHO25_010419</name>
</gene>
<dbReference type="EMBL" id="LKMD01000106">
    <property type="protein sequence ID" value="PIA91753.1"/>
    <property type="molecule type" value="Genomic_DNA"/>
</dbReference>
<evidence type="ECO:0000313" key="9">
    <source>
        <dbReference type="EMBL" id="WPB05765.1"/>
    </source>
</evidence>
<evidence type="ECO:0000313" key="10">
    <source>
        <dbReference type="Proteomes" id="UP000230605"/>
    </source>
</evidence>
<organism evidence="8 10">
    <name type="scientific">Cercospora beticola</name>
    <name type="common">Sugarbeet leaf spot fungus</name>
    <dbReference type="NCBI Taxonomy" id="122368"/>
    <lineage>
        <taxon>Eukaryota</taxon>
        <taxon>Fungi</taxon>
        <taxon>Dikarya</taxon>
        <taxon>Ascomycota</taxon>
        <taxon>Pezizomycotina</taxon>
        <taxon>Dothideomycetes</taxon>
        <taxon>Dothideomycetidae</taxon>
        <taxon>Mycosphaerellales</taxon>
        <taxon>Mycosphaerellaceae</taxon>
        <taxon>Cercospora</taxon>
    </lineage>
</organism>
<protein>
    <submittedName>
        <fullName evidence="8">Obtusifoliol 14-alpha demethylase</fullName>
    </submittedName>
</protein>
<dbReference type="Proteomes" id="UP001302367">
    <property type="component" value="Chromosome 7"/>
</dbReference>
<keyword evidence="7" id="KW-1133">Transmembrane helix</keyword>
<evidence type="ECO:0000256" key="6">
    <source>
        <dbReference type="PIRSR" id="PIRSR602403-1"/>
    </source>
</evidence>
<comment type="similarity">
    <text evidence="2">Belongs to the cytochrome P450 family.</text>
</comment>
<sequence length="514" mass="58308">MALIPFEVASTHTLLLAIGSLLVLTSLILYIFHKPAFPKNAPKVTNHDSIPLIGALKFFTRRIDFMKNGQSHSSTGNFSFYAGMHPVVGLSGKSVEQRRVFLEDKRLGFSEGYAALLAGAPEVKKNNNILAEKNGGVEISQYFTTRLVAMLKGNVLRDRLPQLLQDARKALDSLAQQSEKVTNPFESIYRMVFQFTMRTVACTEIADDPVKLEQVLKLFEQIDAANTPTQIMYPWVPTPSKLKRLMAGTKLYMMFQKIIDDRKASGRQDDDALQFCLDHGDNVTDIITFVVGALFAGQVNSGINSAAVLCYLANNTEWMKRVSDEVEAIADKYAPNKDLPLKERLMHIPIEAWEGEFHAMDYCLKETIRLQMCGTAFRKNSSNSDVVINKQTGEVIPAGYYVAMAVDDMHLNPDLYPNPREWDPARYSPERAEDKKETHAWMGWGVARHPCLGMRFAKLEINLIVAFFLAYLDNIQLLDEHKKPKTRTWDVDRNRHGSYKPTETTYLRYRVRPE</sequence>
<dbReference type="GO" id="GO:0032259">
    <property type="term" value="P:methylation"/>
    <property type="evidence" value="ECO:0007669"/>
    <property type="project" value="UniProtKB-KW"/>
</dbReference>
<keyword evidence="11" id="KW-1185">Reference proteome</keyword>